<dbReference type="AlphaFoldDB" id="A0AAD4D6X3"/>
<dbReference type="Gene3D" id="2.30.29.30">
    <property type="entry name" value="Pleckstrin-homology domain (PH domain)/Phosphotyrosine-binding domain (PTB)"/>
    <property type="match status" value="1"/>
</dbReference>
<dbReference type="PROSITE" id="PS50196">
    <property type="entry name" value="RANBD1"/>
    <property type="match status" value="1"/>
</dbReference>
<dbReference type="InterPro" id="IPR010095">
    <property type="entry name" value="Cas12f1-like_TNB"/>
</dbReference>
<evidence type="ECO:0000256" key="1">
    <source>
        <dbReference type="ARBA" id="ARBA00023125"/>
    </source>
</evidence>
<feature type="compositionally biased region" description="Polar residues" evidence="2">
    <location>
        <begin position="546"/>
        <end position="594"/>
    </location>
</feature>
<proteinExistence type="predicted"/>
<keyword evidence="1" id="KW-0238">DNA-binding</keyword>
<name>A0AAD4D6X3_9FUNG</name>
<dbReference type="CDD" id="cd00029">
    <property type="entry name" value="C1"/>
    <property type="match status" value="1"/>
</dbReference>
<dbReference type="InterPro" id="IPR000156">
    <property type="entry name" value="Ran_bind_dom"/>
</dbReference>
<dbReference type="SUPFAM" id="SSF50729">
    <property type="entry name" value="PH domain-like"/>
    <property type="match status" value="1"/>
</dbReference>
<feature type="non-terminal residue" evidence="4">
    <location>
        <position position="1"/>
    </location>
</feature>
<dbReference type="InterPro" id="IPR045255">
    <property type="entry name" value="RanBP1-like"/>
</dbReference>
<keyword evidence="5" id="KW-1185">Reference proteome</keyword>
<dbReference type="GO" id="GO:0003677">
    <property type="term" value="F:DNA binding"/>
    <property type="evidence" value="ECO:0007669"/>
    <property type="project" value="UniProtKB-KW"/>
</dbReference>
<dbReference type="Pfam" id="PF00638">
    <property type="entry name" value="Ran_BP1"/>
    <property type="match status" value="1"/>
</dbReference>
<sequence>ELMSIEQIKNHLRNIQSSAFVASTYDTKGYLLRGSILTNGVTMQLAAFKLKELQSVRYKRLPEDKLPPRLTSTVGGTDHYLTEIRNVIGSKEDVTFYWPNCSPENIKILCLDLGQAYTAAASAILPDFASSNSPSKGKTPDKTATSTLITTAATSTTTTCNSSAITPMSASSTLPPQGTHVFHNLAVSQKAIMQPPFKHRHWIEEQKRLVPPGASKSVEQIESQLPALCGEGASVVDYLTELDKFQDQLDIFYNGNNDIYMKHEWDAKRARDQEFKVVANRLLGVVGGSIGCKRKDDNMVVIGIGLGDFSSKTRLTSLHGSFVSYFVGTARALGYIVVGLNEFYTSKKCPVCQDFVSQANLRRLYCRNCGVFMHRDIMAADNMCNIVRGHLLEQRRSRYLQPVDAKGHYPWEEECDCGLEDNTDSATKDVTKSNADEHKRKREELSKKPEGASTSEIEAEGDVEAVPPKKIKPEVDASETVSKAEVKQIQRNLKTMPLEDSSKATEDSKDMDDVESDLGSAEDGAQDKQMESSSQPTPIKADTPDESSPPSDQETEQASDSNGTPKTTDHTATTSSGSQTKLGSGFSNTSSASPFANVKPGENVFGSSSSTLQGMSATSAASPFANVGKSTNVFGGSKPSAFSGGFSNTSSVSPFASMAASTNVFGGESAKDVFGGGSAKSAFGQGSTTTASAFGSSAFGAPASPESTSGSVFGAQSVVGSVAGTNKPTSTVGSKFASNSQPATTGSFSTFGAKNTFGAKEGSFSAGSFISQEGSQEQADFGDLLSQEAQNKEDSEQPEESERSFGVGVFSGADQIDVQTGEENEMTIYQTKGKLYADAEKTKTWKERGKGTFKVNVGRRDTKVARLVMRTDGVLRLILNISIFPEMNMSISGDKYIYFMGIEEGKPISFLLKVKDAATADEVVQHINRAADRQLKGKGQGVVLRD</sequence>
<dbReference type="EMBL" id="JAAAIL010001580">
    <property type="protein sequence ID" value="KAG0267982.1"/>
    <property type="molecule type" value="Genomic_DNA"/>
</dbReference>
<dbReference type="SMART" id="SM00160">
    <property type="entry name" value="RanBD"/>
    <property type="match status" value="1"/>
</dbReference>
<evidence type="ECO:0000256" key="2">
    <source>
        <dbReference type="SAM" id="MobiDB-lite"/>
    </source>
</evidence>
<reference evidence="4" key="1">
    <citation type="journal article" date="2020" name="Fungal Divers.">
        <title>Resolving the Mortierellaceae phylogeny through synthesis of multi-gene phylogenetics and phylogenomics.</title>
        <authorList>
            <person name="Vandepol N."/>
            <person name="Liber J."/>
            <person name="Desiro A."/>
            <person name="Na H."/>
            <person name="Kennedy M."/>
            <person name="Barry K."/>
            <person name="Grigoriev I.V."/>
            <person name="Miller A.N."/>
            <person name="O'Donnell K."/>
            <person name="Stajich J.E."/>
            <person name="Bonito G."/>
        </authorList>
    </citation>
    <scope>NUCLEOTIDE SEQUENCE</scope>
    <source>
        <strain evidence="4">NRRL 28262</strain>
    </source>
</reference>
<protein>
    <recommendedName>
        <fullName evidence="3">RanBD1 domain-containing protein</fullName>
    </recommendedName>
</protein>
<evidence type="ECO:0000259" key="3">
    <source>
        <dbReference type="PROSITE" id="PS50196"/>
    </source>
</evidence>
<comment type="caution">
    <text evidence="4">The sequence shown here is derived from an EMBL/GenBank/DDBJ whole genome shotgun (WGS) entry which is preliminary data.</text>
</comment>
<dbReference type="PANTHER" id="PTHR23138">
    <property type="entry name" value="RAN BINDING PROTEIN"/>
    <property type="match status" value="1"/>
</dbReference>
<accession>A0AAD4D6X3</accession>
<dbReference type="InterPro" id="IPR011993">
    <property type="entry name" value="PH-like_dom_sf"/>
</dbReference>
<organism evidence="4 5">
    <name type="scientific">Linnemannia exigua</name>
    <dbReference type="NCBI Taxonomy" id="604196"/>
    <lineage>
        <taxon>Eukaryota</taxon>
        <taxon>Fungi</taxon>
        <taxon>Fungi incertae sedis</taxon>
        <taxon>Mucoromycota</taxon>
        <taxon>Mortierellomycotina</taxon>
        <taxon>Mortierellomycetes</taxon>
        <taxon>Mortierellales</taxon>
        <taxon>Mortierellaceae</taxon>
        <taxon>Linnemannia</taxon>
    </lineage>
</organism>
<evidence type="ECO:0000313" key="4">
    <source>
        <dbReference type="EMBL" id="KAG0267982.1"/>
    </source>
</evidence>
<feature type="domain" description="RanBD1" evidence="3">
    <location>
        <begin position="809"/>
        <end position="936"/>
    </location>
</feature>
<gene>
    <name evidence="4" type="ORF">BGZ95_002685</name>
</gene>
<feature type="compositionally biased region" description="Polar residues" evidence="2">
    <location>
        <begin position="605"/>
        <end position="621"/>
    </location>
</feature>
<evidence type="ECO:0000313" key="5">
    <source>
        <dbReference type="Proteomes" id="UP001194580"/>
    </source>
</evidence>
<dbReference type="Pfam" id="PF07282">
    <property type="entry name" value="Cas12f1-like_TNB"/>
    <property type="match status" value="1"/>
</dbReference>
<dbReference type="Proteomes" id="UP001194580">
    <property type="component" value="Unassembled WGS sequence"/>
</dbReference>
<feature type="region of interest" description="Disordered" evidence="2">
    <location>
        <begin position="422"/>
        <end position="633"/>
    </location>
</feature>
<feature type="compositionally biased region" description="Basic and acidic residues" evidence="2">
    <location>
        <begin position="426"/>
        <end position="450"/>
    </location>
</feature>